<comment type="caution">
    <text evidence="2">The sequence shown here is derived from an EMBL/GenBank/DDBJ whole genome shotgun (WGS) entry which is preliminary data.</text>
</comment>
<dbReference type="EMBL" id="AUPL01007807">
    <property type="protein sequence ID" value="ESL04953.1"/>
    <property type="molecule type" value="Genomic_DNA"/>
</dbReference>
<dbReference type="VEuPathDB" id="TriTrypDB:TRSC58_07478"/>
<dbReference type="Proteomes" id="UP000031737">
    <property type="component" value="Unassembled WGS sequence"/>
</dbReference>
<organism evidence="2 3">
    <name type="scientific">Trypanosoma rangeli SC58</name>
    <dbReference type="NCBI Taxonomy" id="429131"/>
    <lineage>
        <taxon>Eukaryota</taxon>
        <taxon>Discoba</taxon>
        <taxon>Euglenozoa</taxon>
        <taxon>Kinetoplastea</taxon>
        <taxon>Metakinetoplastina</taxon>
        <taxon>Trypanosomatida</taxon>
        <taxon>Trypanosomatidae</taxon>
        <taxon>Trypanosoma</taxon>
        <taxon>Herpetosoma</taxon>
    </lineage>
</organism>
<gene>
    <name evidence="2" type="ORF">TRSC58_07478</name>
</gene>
<feature type="region of interest" description="Disordered" evidence="1">
    <location>
        <begin position="32"/>
        <end position="77"/>
    </location>
</feature>
<evidence type="ECO:0000256" key="1">
    <source>
        <dbReference type="SAM" id="MobiDB-lite"/>
    </source>
</evidence>
<keyword evidence="3" id="KW-1185">Reference proteome</keyword>
<dbReference type="AlphaFoldDB" id="A0A061IRL4"/>
<accession>A0A061IRL4</accession>
<proteinExistence type="predicted"/>
<reference evidence="2 3" key="1">
    <citation type="submission" date="2013-07" db="EMBL/GenBank/DDBJ databases">
        <authorList>
            <person name="Stoco P.H."/>
            <person name="Wagner G."/>
            <person name="Gerber A."/>
            <person name="Zaha A."/>
            <person name="Thompson C."/>
            <person name="Bartholomeu D.C."/>
            <person name="Luckemeyer D.D."/>
            <person name="Bahia D."/>
            <person name="Loreto E."/>
            <person name="Prestes E.B."/>
            <person name="Lima F.M."/>
            <person name="Rodrigues-Luiz G."/>
            <person name="Vallejo G.A."/>
            <person name="Filho J.F."/>
            <person name="Monteiro K.M."/>
            <person name="Tyler K.M."/>
            <person name="de Almeida L.G."/>
            <person name="Ortiz M.F."/>
            <person name="Siervo M.A."/>
            <person name="de Moraes M.H."/>
            <person name="Cunha O.L."/>
            <person name="Mendonca-Neto R."/>
            <person name="Silva R."/>
            <person name="Teixeira S.M."/>
            <person name="Murta S.M."/>
            <person name="Sincero T.C."/>
            <person name="Mendes T.A."/>
            <person name="Urmenyi T.P."/>
            <person name="Silva V.G."/>
            <person name="da Rocha W.D."/>
            <person name="Andersson B."/>
            <person name="Romanha A.J."/>
            <person name="Steindel M."/>
            <person name="de Vasconcelos A.T."/>
            <person name="Grisard E.C."/>
        </authorList>
    </citation>
    <scope>NUCLEOTIDE SEQUENCE [LARGE SCALE GENOMIC DNA]</scope>
    <source>
        <strain evidence="2 3">SC58</strain>
    </source>
</reference>
<name>A0A061IRL4_TRYRA</name>
<evidence type="ECO:0000313" key="3">
    <source>
        <dbReference type="Proteomes" id="UP000031737"/>
    </source>
</evidence>
<evidence type="ECO:0000313" key="2">
    <source>
        <dbReference type="EMBL" id="ESL04953.1"/>
    </source>
</evidence>
<sequence length="77" mass="8757">MFFVSLFYPSPTRLLVVVPVGVVNAKVCAKNKGEIRSKKSTEKSLRHDGKKQAGKQQQQPRRRSSNKHDANRIVPQR</sequence>
<feature type="compositionally biased region" description="Basic and acidic residues" evidence="1">
    <location>
        <begin position="32"/>
        <end position="51"/>
    </location>
</feature>
<protein>
    <submittedName>
        <fullName evidence="2">Uncharacterized protein</fullName>
    </submittedName>
</protein>